<dbReference type="PANTHER" id="PTHR43353:SF5">
    <property type="entry name" value="SUCCINATE-SEMIALDEHYDE DEHYDROGENASE, MITOCHONDRIAL"/>
    <property type="match status" value="1"/>
</dbReference>
<reference evidence="6 7" key="1">
    <citation type="journal article" date="2015" name="Genome Announc.">
        <title>Draft Genome Sequences of Leptospira santarosai Strains U160, U164, and U233, Isolated from Asymptomatic Cattle.</title>
        <authorList>
            <person name="Kremer F.S."/>
            <person name="Eslabao M.R."/>
            <person name="Provisor M."/>
            <person name="Woloski R.D."/>
            <person name="Ramires O.V."/>
            <person name="Moreno L.Z."/>
            <person name="Moreno A.M."/>
            <person name="Hamond C."/>
            <person name="Lilenbaum W."/>
            <person name="Dellagostin O.A."/>
        </authorList>
    </citation>
    <scope>NUCLEOTIDE SEQUENCE [LARGE SCALE GENOMIC DNA]</scope>
    <source>
        <strain evidence="6 7">U160</strain>
    </source>
</reference>
<dbReference type="Gene3D" id="3.40.605.10">
    <property type="entry name" value="Aldehyde Dehydrogenase, Chain A, domain 1"/>
    <property type="match status" value="1"/>
</dbReference>
<evidence type="ECO:0000313" key="6">
    <source>
        <dbReference type="EMBL" id="AVQ11333.1"/>
    </source>
</evidence>
<dbReference type="SUPFAM" id="SSF53720">
    <property type="entry name" value="ALDH-like"/>
    <property type="match status" value="1"/>
</dbReference>
<dbReference type="FunFam" id="3.40.309.10:FF:000004">
    <property type="entry name" value="Succinate-semialdehyde dehydrogenase I"/>
    <property type="match status" value="1"/>
</dbReference>
<dbReference type="Gene3D" id="3.40.309.10">
    <property type="entry name" value="Aldehyde Dehydrogenase, Chain A, domain 2"/>
    <property type="match status" value="1"/>
</dbReference>
<dbReference type="PROSITE" id="PS00687">
    <property type="entry name" value="ALDEHYDE_DEHYDR_GLU"/>
    <property type="match status" value="1"/>
</dbReference>
<name>A0A2P1QR11_9LEPT</name>
<dbReference type="InterPro" id="IPR016163">
    <property type="entry name" value="Ald_DH_C"/>
</dbReference>
<dbReference type="InterPro" id="IPR050740">
    <property type="entry name" value="Aldehyde_DH_Superfamily"/>
</dbReference>
<evidence type="ECO:0000256" key="2">
    <source>
        <dbReference type="ARBA" id="ARBA00023002"/>
    </source>
</evidence>
<gene>
    <name evidence="6" type="ORF">XB16_0998</name>
</gene>
<feature type="active site" evidence="3">
    <location>
        <position position="302"/>
    </location>
</feature>
<dbReference type="CDD" id="cd07103">
    <property type="entry name" value="ALDH_F5_SSADH_GabD"/>
    <property type="match status" value="1"/>
</dbReference>
<dbReference type="InterPro" id="IPR016161">
    <property type="entry name" value="Ald_DH/histidinol_DH"/>
</dbReference>
<evidence type="ECO:0000256" key="3">
    <source>
        <dbReference type="PROSITE-ProRule" id="PRU10007"/>
    </source>
</evidence>
<evidence type="ECO:0000256" key="4">
    <source>
        <dbReference type="RuleBase" id="RU003345"/>
    </source>
</evidence>
<dbReference type="InterPro" id="IPR016160">
    <property type="entry name" value="Ald_DH_CS_CYS"/>
</dbReference>
<dbReference type="Pfam" id="PF00171">
    <property type="entry name" value="Aldedh"/>
    <property type="match status" value="1"/>
</dbReference>
<dbReference type="PANTHER" id="PTHR43353">
    <property type="entry name" value="SUCCINATE-SEMIALDEHYDE DEHYDROGENASE, MITOCHONDRIAL"/>
    <property type="match status" value="1"/>
</dbReference>
<feature type="domain" description="Aldehyde dehydrogenase" evidence="5">
    <location>
        <begin position="66"/>
        <end position="525"/>
    </location>
</feature>
<organism evidence="6 7">
    <name type="scientific">Leptospira santarosai</name>
    <dbReference type="NCBI Taxonomy" id="28183"/>
    <lineage>
        <taxon>Bacteria</taxon>
        <taxon>Pseudomonadati</taxon>
        <taxon>Spirochaetota</taxon>
        <taxon>Spirochaetia</taxon>
        <taxon>Leptospirales</taxon>
        <taxon>Leptospiraceae</taxon>
        <taxon>Leptospira</taxon>
    </lineage>
</organism>
<evidence type="ECO:0000259" key="5">
    <source>
        <dbReference type="Pfam" id="PF00171"/>
    </source>
</evidence>
<dbReference type="InterPro" id="IPR029510">
    <property type="entry name" value="Ald_DH_CS_GLU"/>
</dbReference>
<dbReference type="InterPro" id="IPR016162">
    <property type="entry name" value="Ald_DH_N"/>
</dbReference>
<sequence length="530" mass="58944">MATIIQSKICFVSVKDRLKNSFHSKRIFLSFSRFGEYTKRRDLFLSLKFLHRRELFKEEAFWGGSWKSGDSAERIFVNNPASLEVLGSVPSLGSKETLEAIQTSVRAFSDWSNRPAKERSGLIRNWAEKMKKNREDLAILMTLEQGKPLDESRNEIDYAFSFLEWFSEESKRIYGDIVPSHRKDTRIEVFKQPVGVCGILTPWNFPSSMITRKAAAALAVGCTVICKPSELTLFSALALAALAQEAGIPEGVFQILTGYPENIANTLIDHTDVKKISFTGSTRVGKLIMERSSKTLKRFSLELGGNAPFLIFDDANLEAAVKGAILSKFRNSGQTCVCTNRFLVQKGIYKKFLNLFSEAVLKLKVGNGFEKDVNIGPLINEAAVRKMEIHVENAKSTGAKLIAGGGRIESDKLFFSPTIFSEVKENCLSMKEEIFGPIAPIYRFESIEEAIQIANSTPSGLAAYVYTEDYRKIGILSERIESGMLGINEGLISSEQAPFGGVKESGFGREGSKYGIDEYLNVKYVCIGGF</sequence>
<dbReference type="AlphaFoldDB" id="A0A2P1QR11"/>
<dbReference type="Proteomes" id="UP000033961">
    <property type="component" value="Chromosome I"/>
</dbReference>
<protein>
    <submittedName>
        <fullName evidence="6">Succinate-semialdehyde dehydrogenase (NAD(P)+)</fullName>
    </submittedName>
</protein>
<dbReference type="EMBL" id="CP027843">
    <property type="protein sequence ID" value="AVQ11333.1"/>
    <property type="molecule type" value="Genomic_DNA"/>
</dbReference>
<dbReference type="GO" id="GO:0009450">
    <property type="term" value="P:gamma-aminobutyric acid catabolic process"/>
    <property type="evidence" value="ECO:0007669"/>
    <property type="project" value="TreeGrafter"/>
</dbReference>
<dbReference type="FunFam" id="3.40.605.10:FF:000026">
    <property type="entry name" value="Aldehyde dehydrogenase, putative"/>
    <property type="match status" value="1"/>
</dbReference>
<comment type="similarity">
    <text evidence="1 4">Belongs to the aldehyde dehydrogenase family.</text>
</comment>
<dbReference type="InterPro" id="IPR015590">
    <property type="entry name" value="Aldehyde_DH_dom"/>
</dbReference>
<dbReference type="GO" id="GO:0004777">
    <property type="term" value="F:succinate-semialdehyde dehydrogenase (NAD+) activity"/>
    <property type="evidence" value="ECO:0007669"/>
    <property type="project" value="TreeGrafter"/>
</dbReference>
<accession>A0A2P1QR11</accession>
<proteinExistence type="inferred from homology"/>
<evidence type="ECO:0000256" key="1">
    <source>
        <dbReference type="ARBA" id="ARBA00009986"/>
    </source>
</evidence>
<keyword evidence="2 4" id="KW-0560">Oxidoreductase</keyword>
<evidence type="ECO:0000313" key="7">
    <source>
        <dbReference type="Proteomes" id="UP000033961"/>
    </source>
</evidence>
<dbReference type="FunFam" id="3.40.605.10:FF:000005">
    <property type="entry name" value="Succinate-semialdehyde dehydrogenase I"/>
    <property type="match status" value="1"/>
</dbReference>
<dbReference type="PROSITE" id="PS00070">
    <property type="entry name" value="ALDEHYDE_DEHYDR_CYS"/>
    <property type="match status" value="1"/>
</dbReference>